<name>A0A7K1UTC0_9NOCA</name>
<reference evidence="2 3" key="1">
    <citation type="submission" date="2019-12" db="EMBL/GenBank/DDBJ databases">
        <title>Nocardia sp. nov. ET3-3 isolated from soil.</title>
        <authorList>
            <person name="Kanchanasin P."/>
            <person name="Tanasupawat S."/>
            <person name="Yuki M."/>
            <person name="Kudo T."/>
        </authorList>
    </citation>
    <scope>NUCLEOTIDE SEQUENCE [LARGE SCALE GENOMIC DNA]</scope>
    <source>
        <strain evidence="2 3">ET3-3</strain>
    </source>
</reference>
<evidence type="ECO:0000313" key="3">
    <source>
        <dbReference type="Proteomes" id="UP000466794"/>
    </source>
</evidence>
<dbReference type="Proteomes" id="UP000466794">
    <property type="component" value="Unassembled WGS sequence"/>
</dbReference>
<dbReference type="InterPro" id="IPR052164">
    <property type="entry name" value="Anthracycline_SecMetBiosynth"/>
</dbReference>
<dbReference type="InterPro" id="IPR037523">
    <property type="entry name" value="VOC_core"/>
</dbReference>
<organism evidence="2 3">
    <name type="scientific">Nocardia terrae</name>
    <dbReference type="NCBI Taxonomy" id="2675851"/>
    <lineage>
        <taxon>Bacteria</taxon>
        <taxon>Bacillati</taxon>
        <taxon>Actinomycetota</taxon>
        <taxon>Actinomycetes</taxon>
        <taxon>Mycobacteriales</taxon>
        <taxon>Nocardiaceae</taxon>
        <taxon>Nocardia</taxon>
    </lineage>
</organism>
<protein>
    <submittedName>
        <fullName evidence="2">VOC family protein</fullName>
    </submittedName>
</protein>
<dbReference type="Gene3D" id="3.10.180.10">
    <property type="entry name" value="2,3-Dihydroxybiphenyl 1,2-Dioxygenase, domain 1"/>
    <property type="match status" value="1"/>
</dbReference>
<dbReference type="PANTHER" id="PTHR33993">
    <property type="entry name" value="GLYOXALASE-RELATED"/>
    <property type="match status" value="1"/>
</dbReference>
<dbReference type="SUPFAM" id="SSF54593">
    <property type="entry name" value="Glyoxalase/Bleomycin resistance protein/Dihydroxybiphenyl dioxygenase"/>
    <property type="match status" value="1"/>
</dbReference>
<evidence type="ECO:0000313" key="2">
    <source>
        <dbReference type="EMBL" id="MVU77606.1"/>
    </source>
</evidence>
<dbReference type="InterPro" id="IPR004360">
    <property type="entry name" value="Glyas_Fos-R_dOase_dom"/>
</dbReference>
<dbReference type="EMBL" id="WRPP01000002">
    <property type="protein sequence ID" value="MVU77606.1"/>
    <property type="molecule type" value="Genomic_DNA"/>
</dbReference>
<evidence type="ECO:0000259" key="1">
    <source>
        <dbReference type="PROSITE" id="PS51819"/>
    </source>
</evidence>
<comment type="caution">
    <text evidence="2">The sequence shown here is derived from an EMBL/GenBank/DDBJ whole genome shotgun (WGS) entry which is preliminary data.</text>
</comment>
<feature type="domain" description="VOC" evidence="1">
    <location>
        <begin position="4"/>
        <end position="114"/>
    </location>
</feature>
<proteinExistence type="predicted"/>
<accession>A0A7K1UTC0</accession>
<dbReference type="PROSITE" id="PS51819">
    <property type="entry name" value="VOC"/>
    <property type="match status" value="1"/>
</dbReference>
<keyword evidence="3" id="KW-1185">Reference proteome</keyword>
<dbReference type="AlphaFoldDB" id="A0A7K1UTC0"/>
<sequence>MGYPVVHWEIGGPDAAALREFYGKAFDWKMIDAGPDYSLVDGVDEGLPGGIMQTRQNMPSYVTVYIRVPDLDAKLSEIQQLGGTVVVPPTQISDTMSFALFSDPGGAVVGLLQGLDSGR</sequence>
<dbReference type="Pfam" id="PF00903">
    <property type="entry name" value="Glyoxalase"/>
    <property type="match status" value="1"/>
</dbReference>
<dbReference type="RefSeq" id="WP_157387288.1">
    <property type="nucleotide sequence ID" value="NZ_WRPP01000002.1"/>
</dbReference>
<gene>
    <name evidence="2" type="ORF">GPX89_10185</name>
</gene>
<dbReference type="InterPro" id="IPR029068">
    <property type="entry name" value="Glyas_Bleomycin-R_OHBP_Dase"/>
</dbReference>
<dbReference type="CDD" id="cd07247">
    <property type="entry name" value="SgaA_N_like"/>
    <property type="match status" value="1"/>
</dbReference>